<keyword evidence="1" id="KW-1133">Transmembrane helix</keyword>
<accession>A0A930W109</accession>
<keyword evidence="1" id="KW-0812">Transmembrane</keyword>
<gene>
    <name evidence="2" type="ORF">HXK26_04000</name>
</gene>
<feature type="transmembrane region" description="Helical" evidence="1">
    <location>
        <begin position="85"/>
        <end position="106"/>
    </location>
</feature>
<dbReference type="EMBL" id="JABZGW010000145">
    <property type="protein sequence ID" value="MBF4807838.1"/>
    <property type="molecule type" value="Genomic_DNA"/>
</dbReference>
<sequence length="111" mass="12025">MTHLIGVIAMTSSIILWTLTVILAIWSFVLLSGHGATSIAGFNTMTEDEKKTINEKKLCFVMGICMLVCTLVIFCLALLNPNITITTTLIAGSIIAIDCVVTIYLVNTKCK</sequence>
<dbReference type="InterPro" id="IPR017259">
    <property type="entry name" value="UCP037672"/>
</dbReference>
<evidence type="ECO:0000313" key="2">
    <source>
        <dbReference type="EMBL" id="MBF4807838.1"/>
    </source>
</evidence>
<dbReference type="Pfam" id="PF12650">
    <property type="entry name" value="DUF3784"/>
    <property type="match status" value="1"/>
</dbReference>
<feature type="transmembrane region" description="Helical" evidence="1">
    <location>
        <begin position="58"/>
        <end position="79"/>
    </location>
</feature>
<comment type="caution">
    <text evidence="2">The sequence shown here is derived from an EMBL/GenBank/DDBJ whole genome shotgun (WGS) entry which is preliminary data.</text>
</comment>
<organism evidence="2 3">
    <name type="scientific">Lancefieldella rimae</name>
    <dbReference type="NCBI Taxonomy" id="1383"/>
    <lineage>
        <taxon>Bacteria</taxon>
        <taxon>Bacillati</taxon>
        <taxon>Actinomycetota</taxon>
        <taxon>Coriobacteriia</taxon>
        <taxon>Coriobacteriales</taxon>
        <taxon>Atopobiaceae</taxon>
        <taxon>Lancefieldella</taxon>
    </lineage>
</organism>
<protein>
    <submittedName>
        <fullName evidence="2">DUF3784 domain-containing protein</fullName>
    </submittedName>
</protein>
<proteinExistence type="predicted"/>
<evidence type="ECO:0000256" key="1">
    <source>
        <dbReference type="SAM" id="Phobius"/>
    </source>
</evidence>
<name>A0A930W109_9ACTN</name>
<dbReference type="AlphaFoldDB" id="A0A930W109"/>
<reference evidence="2" key="1">
    <citation type="submission" date="2020-04" db="EMBL/GenBank/DDBJ databases">
        <title>Deep metagenomics examines the oral microbiome during advanced dental caries in children, revealing novel taxa and co-occurrences with host molecules.</title>
        <authorList>
            <person name="Baker J.L."/>
            <person name="Morton J.T."/>
            <person name="Dinis M."/>
            <person name="Alvarez R."/>
            <person name="Tran N.C."/>
            <person name="Knight R."/>
            <person name="Edlund A."/>
        </authorList>
    </citation>
    <scope>NUCLEOTIDE SEQUENCE</scope>
    <source>
        <strain evidence="2">JCVI_38_bin.5</strain>
    </source>
</reference>
<evidence type="ECO:0000313" key="3">
    <source>
        <dbReference type="Proteomes" id="UP000698335"/>
    </source>
</evidence>
<dbReference type="Proteomes" id="UP000698335">
    <property type="component" value="Unassembled WGS sequence"/>
</dbReference>
<feature type="transmembrane region" description="Helical" evidence="1">
    <location>
        <begin position="14"/>
        <end position="37"/>
    </location>
</feature>
<keyword evidence="1" id="KW-0472">Membrane</keyword>